<keyword evidence="3" id="KW-1185">Reference proteome</keyword>
<sequence length="100" mass="10911">MSAVQRLTSGAGSLWRKLLIVLLRSWTSFSGKKESPYVRQVRLKWPHLGDQSPSGVLFPAVMQASVQCGTDIRTGGRTRGESSSLGRKPCAAQGFRIHAL</sequence>
<reference evidence="2" key="1">
    <citation type="submission" date="2020-08" db="EMBL/GenBank/DDBJ databases">
        <title>Multicomponent nature underlies the extraordinary mechanical properties of spider dragline silk.</title>
        <authorList>
            <person name="Kono N."/>
            <person name="Nakamura H."/>
            <person name="Mori M."/>
            <person name="Yoshida Y."/>
            <person name="Ohtoshi R."/>
            <person name="Malay A.D."/>
            <person name="Moran D.A.P."/>
            <person name="Tomita M."/>
            <person name="Numata K."/>
            <person name="Arakawa K."/>
        </authorList>
    </citation>
    <scope>NUCLEOTIDE SEQUENCE</scope>
</reference>
<dbReference type="Proteomes" id="UP000887013">
    <property type="component" value="Unassembled WGS sequence"/>
</dbReference>
<proteinExistence type="predicted"/>
<evidence type="ECO:0000313" key="2">
    <source>
        <dbReference type="EMBL" id="GFT41850.1"/>
    </source>
</evidence>
<protein>
    <submittedName>
        <fullName evidence="2">Uncharacterized protein</fullName>
    </submittedName>
</protein>
<name>A0A8X6NYE0_NEPPI</name>
<feature type="signal peptide" evidence="1">
    <location>
        <begin position="1"/>
        <end position="30"/>
    </location>
</feature>
<keyword evidence="1" id="KW-0732">Signal</keyword>
<organism evidence="2 3">
    <name type="scientific">Nephila pilipes</name>
    <name type="common">Giant wood spider</name>
    <name type="synonym">Nephila maculata</name>
    <dbReference type="NCBI Taxonomy" id="299642"/>
    <lineage>
        <taxon>Eukaryota</taxon>
        <taxon>Metazoa</taxon>
        <taxon>Ecdysozoa</taxon>
        <taxon>Arthropoda</taxon>
        <taxon>Chelicerata</taxon>
        <taxon>Arachnida</taxon>
        <taxon>Araneae</taxon>
        <taxon>Araneomorphae</taxon>
        <taxon>Entelegynae</taxon>
        <taxon>Araneoidea</taxon>
        <taxon>Nephilidae</taxon>
        <taxon>Nephila</taxon>
    </lineage>
</organism>
<evidence type="ECO:0000313" key="3">
    <source>
        <dbReference type="Proteomes" id="UP000887013"/>
    </source>
</evidence>
<feature type="chain" id="PRO_5036499443" evidence="1">
    <location>
        <begin position="31"/>
        <end position="100"/>
    </location>
</feature>
<dbReference type="AlphaFoldDB" id="A0A8X6NYE0"/>
<gene>
    <name evidence="2" type="ORF">NPIL_506781</name>
</gene>
<accession>A0A8X6NYE0</accession>
<evidence type="ECO:0000256" key="1">
    <source>
        <dbReference type="SAM" id="SignalP"/>
    </source>
</evidence>
<comment type="caution">
    <text evidence="2">The sequence shown here is derived from an EMBL/GenBank/DDBJ whole genome shotgun (WGS) entry which is preliminary data.</text>
</comment>
<dbReference type="EMBL" id="BMAW01015073">
    <property type="protein sequence ID" value="GFT41850.1"/>
    <property type="molecule type" value="Genomic_DNA"/>
</dbReference>